<dbReference type="eggNOG" id="COG4313">
    <property type="taxonomic scope" value="Bacteria"/>
</dbReference>
<evidence type="ECO:0000256" key="1">
    <source>
        <dbReference type="SAM" id="SignalP"/>
    </source>
</evidence>
<dbReference type="OrthoDB" id="8639774at2"/>
<name>F9U9Y0_9GAMM</name>
<protein>
    <recommendedName>
        <fullName evidence="4">Transporter</fullName>
    </recommendedName>
</protein>
<evidence type="ECO:0000313" key="2">
    <source>
        <dbReference type="EMBL" id="EGV18928.1"/>
    </source>
</evidence>
<dbReference type="Pfam" id="PF13557">
    <property type="entry name" value="Phenol_MetA_deg"/>
    <property type="match status" value="1"/>
</dbReference>
<feature type="chain" id="PRO_5003388519" description="Transporter" evidence="1">
    <location>
        <begin position="31"/>
        <end position="322"/>
    </location>
</feature>
<keyword evidence="1" id="KW-0732">Signal</keyword>
<feature type="signal peptide" evidence="1">
    <location>
        <begin position="1"/>
        <end position="30"/>
    </location>
</feature>
<evidence type="ECO:0008006" key="4">
    <source>
        <dbReference type="Google" id="ProtNLM"/>
    </source>
</evidence>
<dbReference type="RefSeq" id="WP_007192608.1">
    <property type="nucleotide sequence ID" value="NZ_AFWV01000005.1"/>
</dbReference>
<gene>
    <name evidence="2" type="ORF">ThimaDRAFT_1732</name>
</gene>
<dbReference type="InterPro" id="IPR025737">
    <property type="entry name" value="FApF"/>
</dbReference>
<evidence type="ECO:0000313" key="3">
    <source>
        <dbReference type="Proteomes" id="UP000005459"/>
    </source>
</evidence>
<keyword evidence="3" id="KW-1185">Reference proteome</keyword>
<proteinExistence type="predicted"/>
<dbReference type="Proteomes" id="UP000005459">
    <property type="component" value="Unassembled WGS sequence"/>
</dbReference>
<reference evidence="2 3" key="1">
    <citation type="submission" date="2011-06" db="EMBL/GenBank/DDBJ databases">
        <title>The draft genome of Thiocapsa marina 5811.</title>
        <authorList>
            <consortium name="US DOE Joint Genome Institute (JGI-PGF)"/>
            <person name="Lucas S."/>
            <person name="Han J."/>
            <person name="Cheng J.-F."/>
            <person name="Goodwin L."/>
            <person name="Pitluck S."/>
            <person name="Peters L."/>
            <person name="Land M.L."/>
            <person name="Hauser L."/>
            <person name="Vogl K."/>
            <person name="Liu Z."/>
            <person name="Imhoff J."/>
            <person name="Thiel V."/>
            <person name="Frigaard N.-U."/>
            <person name="Bryant D."/>
            <person name="Woyke T.J."/>
        </authorList>
    </citation>
    <scope>NUCLEOTIDE SEQUENCE [LARGE SCALE GENOMIC DNA]</scope>
    <source>
        <strain evidence="2 3">5811</strain>
    </source>
</reference>
<dbReference type="EMBL" id="AFWV01000005">
    <property type="protein sequence ID" value="EGV18928.1"/>
    <property type="molecule type" value="Genomic_DNA"/>
</dbReference>
<organism evidence="2 3">
    <name type="scientific">Thiocapsa marina 5811</name>
    <dbReference type="NCBI Taxonomy" id="768671"/>
    <lineage>
        <taxon>Bacteria</taxon>
        <taxon>Pseudomonadati</taxon>
        <taxon>Pseudomonadota</taxon>
        <taxon>Gammaproteobacteria</taxon>
        <taxon>Chromatiales</taxon>
        <taxon>Chromatiaceae</taxon>
        <taxon>Thiocapsa</taxon>
    </lineage>
</organism>
<sequence length="322" mass="34737">MKHQRSTFLGHTAGGLALVVCALVHLSAAATEGGTSHYLPGAVATLIDLAPTQPGWVVEPVYLHYDGEAGTKKTLPVAGLDALGLKANLDALLIGGFYTLDQKVLGAHYSVGAMLPYIWITAEAKIETVIGNPRVRDTEEGLGDVTLIPVMLGWKEDSWQYDLALSVYAPTGKYEVGRLANPGLNYWSINPIAGVAYGNPKTGFNAALHGGVMFNTENPDTDYRSGTLMHLEGSVQQLIPAGKGFLTLGLEGFWVEQVTADSGQRPILGDFKGRTAGLGPVLGYVLPLGQQNVVTEVRWLRELDTKNRLEGDYVWLKLVYQF</sequence>
<dbReference type="AlphaFoldDB" id="F9U9Y0"/>
<accession>F9U9Y0</accession>
<dbReference type="STRING" id="768671.ThimaDRAFT_1732"/>